<dbReference type="CDD" id="cd09898">
    <property type="entry name" value="H3TH_53EXO"/>
    <property type="match status" value="1"/>
</dbReference>
<dbReference type="Pfam" id="PF02739">
    <property type="entry name" value="5_3_exonuc_N"/>
    <property type="match status" value="1"/>
</dbReference>
<dbReference type="EMBL" id="OUNC01000006">
    <property type="protein sequence ID" value="SPP27375.1"/>
    <property type="molecule type" value="Genomic_DNA"/>
</dbReference>
<dbReference type="InterPro" id="IPR008918">
    <property type="entry name" value="HhH2"/>
</dbReference>
<dbReference type="InterPro" id="IPR020046">
    <property type="entry name" value="5-3_exonucl_a-hlix_arch_N"/>
</dbReference>
<dbReference type="PANTHER" id="PTHR42646:SF2">
    <property type="entry name" value="5'-3' EXONUCLEASE FAMILY PROTEIN"/>
    <property type="match status" value="1"/>
</dbReference>
<dbReference type="GO" id="GO:0008409">
    <property type="term" value="F:5'-3' exonuclease activity"/>
    <property type="evidence" value="ECO:0007669"/>
    <property type="project" value="InterPro"/>
</dbReference>
<keyword evidence="6" id="KW-0732">Signal</keyword>
<evidence type="ECO:0000256" key="1">
    <source>
        <dbReference type="ARBA" id="ARBA00022722"/>
    </source>
</evidence>
<dbReference type="Proteomes" id="UP000270190">
    <property type="component" value="Unassembled WGS sequence"/>
</dbReference>
<dbReference type="FunFam" id="1.10.150.20:FF:000003">
    <property type="entry name" value="DNA polymerase I"/>
    <property type="match status" value="1"/>
</dbReference>
<dbReference type="InterPro" id="IPR036279">
    <property type="entry name" value="5-3_exonuclease_C_sf"/>
</dbReference>
<dbReference type="Gene3D" id="3.40.50.1010">
    <property type="entry name" value="5'-nuclease"/>
    <property type="match status" value="1"/>
</dbReference>
<evidence type="ECO:0000256" key="5">
    <source>
        <dbReference type="ARBA" id="ARBA00050026"/>
    </source>
</evidence>
<keyword evidence="1" id="KW-0540">Nuclease</keyword>
<dbReference type="InterPro" id="IPR020045">
    <property type="entry name" value="DNA_polI_H3TH"/>
</dbReference>
<dbReference type="SMART" id="SM00475">
    <property type="entry name" value="53EXOc"/>
    <property type="match status" value="1"/>
</dbReference>
<dbReference type="RefSeq" id="WP_280524166.1">
    <property type="nucleotide sequence ID" value="NZ_CBCPKC010000001.1"/>
</dbReference>
<name>A0A2X0QF87_BROTH</name>
<dbReference type="SUPFAM" id="SSF47807">
    <property type="entry name" value="5' to 3' exonuclease, C-terminal subdomain"/>
    <property type="match status" value="1"/>
</dbReference>
<dbReference type="InterPro" id="IPR029060">
    <property type="entry name" value="PIN-like_dom_sf"/>
</dbReference>
<keyword evidence="8" id="KW-0269">Exonuclease</keyword>
<dbReference type="Gene3D" id="1.10.150.20">
    <property type="entry name" value="5' to 3' exonuclease, C-terminal subdomain"/>
    <property type="match status" value="1"/>
</dbReference>
<dbReference type="GO" id="GO:0033567">
    <property type="term" value="P:DNA replication, Okazaki fragment processing"/>
    <property type="evidence" value="ECO:0007669"/>
    <property type="project" value="InterPro"/>
</dbReference>
<dbReference type="GO" id="GO:0017108">
    <property type="term" value="F:5'-flap endonuclease activity"/>
    <property type="evidence" value="ECO:0007669"/>
    <property type="project" value="InterPro"/>
</dbReference>
<dbReference type="InterPro" id="IPR002421">
    <property type="entry name" value="5-3_exonuclease"/>
</dbReference>
<proteinExistence type="predicted"/>
<dbReference type="Pfam" id="PF01367">
    <property type="entry name" value="5_3_exonuc"/>
    <property type="match status" value="1"/>
</dbReference>
<accession>A0A2X0QF87</accession>
<gene>
    <name evidence="8" type="primary">exnP</name>
    <name evidence="8" type="ORF">BTBSAS_140007</name>
</gene>
<evidence type="ECO:0000256" key="6">
    <source>
        <dbReference type="SAM" id="SignalP"/>
    </source>
</evidence>
<dbReference type="SUPFAM" id="SSF88723">
    <property type="entry name" value="PIN domain-like"/>
    <property type="match status" value="1"/>
</dbReference>
<reference evidence="9" key="1">
    <citation type="submission" date="2018-04" db="EMBL/GenBank/DDBJ databases">
        <authorList>
            <person name="Illikoud N."/>
        </authorList>
    </citation>
    <scope>NUCLEOTIDE SEQUENCE [LARGE SCALE GENOMIC DNA]</scope>
</reference>
<protein>
    <recommendedName>
        <fullName evidence="5">5'-3' exonuclease</fullName>
    </recommendedName>
</protein>
<feature type="domain" description="5'-3' exonuclease" evidence="7">
    <location>
        <begin position="4"/>
        <end position="266"/>
    </location>
</feature>
<evidence type="ECO:0000256" key="4">
    <source>
        <dbReference type="ARBA" id="ARBA00049957"/>
    </source>
</evidence>
<organism evidence="8 9">
    <name type="scientific">Brochothrix thermosphacta</name>
    <name type="common">Microbacterium thermosphactum</name>
    <dbReference type="NCBI Taxonomy" id="2756"/>
    <lineage>
        <taxon>Bacteria</taxon>
        <taxon>Bacillati</taxon>
        <taxon>Bacillota</taxon>
        <taxon>Bacilli</taxon>
        <taxon>Bacillales</taxon>
        <taxon>Listeriaceae</taxon>
        <taxon>Brochothrix</taxon>
    </lineage>
</organism>
<evidence type="ECO:0000259" key="7">
    <source>
        <dbReference type="SMART" id="SM00475"/>
    </source>
</evidence>
<comment type="function">
    <text evidence="4">5'-3' exonuclease acting preferentially on double-stranded DNA.</text>
</comment>
<evidence type="ECO:0000313" key="9">
    <source>
        <dbReference type="Proteomes" id="UP000270190"/>
    </source>
</evidence>
<evidence type="ECO:0000256" key="2">
    <source>
        <dbReference type="ARBA" id="ARBA00022801"/>
    </source>
</evidence>
<sequence length="293" mass="32778">MEKKKVLLVDGMALLFRSFYATAVSNQFMYNEAGVPTNGVQGFVKHLLTAIEEHQSDHVGVCWDLGGGTFRNEMWSEYKAHRSAPPAELIPQFDYAKEIADALGFINISCQGYEADDCLGTLANHYRSQNAHTTIVTGDKDILQLVDEDTNVWILQKGYGNYKKYDPITFVEEWEIQPKQLIDLKAFMGDTADGYPGVKGIGEKTATALIKKYGNVQTVIDNVSELSKGQMTKIQNDLEMLDMSLRLAEINCSVPITVEIDTLFYKGFTADSLDICGYYGLKVVRREIEKLLG</sequence>
<evidence type="ECO:0000313" key="8">
    <source>
        <dbReference type="EMBL" id="SPP27375.1"/>
    </source>
</evidence>
<evidence type="ECO:0000256" key="3">
    <source>
        <dbReference type="ARBA" id="ARBA00023125"/>
    </source>
</evidence>
<feature type="signal peptide" evidence="6">
    <location>
        <begin position="1"/>
        <end position="23"/>
    </location>
</feature>
<keyword evidence="2" id="KW-0378">Hydrolase</keyword>
<dbReference type="SMART" id="SM00279">
    <property type="entry name" value="HhH2"/>
    <property type="match status" value="1"/>
</dbReference>
<keyword evidence="3" id="KW-0238">DNA-binding</keyword>
<dbReference type="PANTHER" id="PTHR42646">
    <property type="entry name" value="FLAP ENDONUCLEASE XNI"/>
    <property type="match status" value="1"/>
</dbReference>
<dbReference type="InterPro" id="IPR038969">
    <property type="entry name" value="FEN"/>
</dbReference>
<dbReference type="GO" id="GO:0003677">
    <property type="term" value="F:DNA binding"/>
    <property type="evidence" value="ECO:0007669"/>
    <property type="project" value="UniProtKB-KW"/>
</dbReference>
<dbReference type="CDD" id="cd09859">
    <property type="entry name" value="PIN_53EXO"/>
    <property type="match status" value="1"/>
</dbReference>
<feature type="chain" id="PRO_5039211047" description="5'-3' exonuclease" evidence="6">
    <location>
        <begin position="24"/>
        <end position="293"/>
    </location>
</feature>
<dbReference type="AlphaFoldDB" id="A0A2X0QF87"/>